<evidence type="ECO:0000256" key="1">
    <source>
        <dbReference type="ARBA" id="ARBA00023125"/>
    </source>
</evidence>
<dbReference type="PROSITE" id="PS50977">
    <property type="entry name" value="HTH_TETR_2"/>
    <property type="match status" value="1"/>
</dbReference>
<dbReference type="OrthoDB" id="9810250at2"/>
<evidence type="ECO:0000259" key="3">
    <source>
        <dbReference type="PROSITE" id="PS50977"/>
    </source>
</evidence>
<accession>A0A172RXR6</accession>
<dbReference type="InterPro" id="IPR001647">
    <property type="entry name" value="HTH_TetR"/>
</dbReference>
<keyword evidence="1 2" id="KW-0238">DNA-binding</keyword>
<feature type="DNA-binding region" description="H-T-H motif" evidence="2">
    <location>
        <begin position="27"/>
        <end position="46"/>
    </location>
</feature>
<evidence type="ECO:0000313" key="4">
    <source>
        <dbReference type="EMBL" id="SEO99200.1"/>
    </source>
</evidence>
<dbReference type="Proteomes" id="UP000182975">
    <property type="component" value="Unassembled WGS sequence"/>
</dbReference>
<dbReference type="AlphaFoldDB" id="A0A172RXR6"/>
<sequence length="219" mass="25591">MGSIDTKLLIAQSFIELVEQEGLQKVSVSNIVERSQRNRKTFYYHFSDRSKLIQWIFRYGMAEELKKRVREDELVYPRNDAGDLARLPYYTFTKEGVRSINADAFFEALDACFRSKKKYYADVLSETGIDSLSEYLFQLYVPALRNDIEFILSNRFLNEANQQFLAEFYTGAFIAYYKRRICEKLADGERVLADMGPFSNIIHSSIASEINAQQRERML</sequence>
<reference evidence="5" key="1">
    <citation type="submission" date="2016-10" db="EMBL/GenBank/DDBJ databases">
        <authorList>
            <person name="Varghese N."/>
        </authorList>
    </citation>
    <scope>NUCLEOTIDE SEQUENCE [LARGE SCALE GENOMIC DNA]</scope>
    <source>
        <strain evidence="5">DSM 21843</strain>
    </source>
</reference>
<gene>
    <name evidence="4" type="ORF">SAMN02910314_01843</name>
</gene>
<keyword evidence="5" id="KW-1185">Reference proteome</keyword>
<name>A0A172RXR6_9ACTN</name>
<evidence type="ECO:0000313" key="5">
    <source>
        <dbReference type="Proteomes" id="UP000182975"/>
    </source>
</evidence>
<dbReference type="EMBL" id="FOEC01000016">
    <property type="protein sequence ID" value="SEO99200.1"/>
    <property type="molecule type" value="Genomic_DNA"/>
</dbReference>
<dbReference type="Pfam" id="PF14278">
    <property type="entry name" value="TetR_C_8"/>
    <property type="match status" value="1"/>
</dbReference>
<dbReference type="PATRIC" id="fig|79604.3.peg.937"/>
<feature type="domain" description="HTH tetR-type" evidence="3">
    <location>
        <begin position="4"/>
        <end position="64"/>
    </location>
</feature>
<dbReference type="PANTHER" id="PTHR43479">
    <property type="entry name" value="ACREF/ENVCD OPERON REPRESSOR-RELATED"/>
    <property type="match status" value="1"/>
</dbReference>
<dbReference type="Gene3D" id="1.10.357.10">
    <property type="entry name" value="Tetracycline Repressor, domain 2"/>
    <property type="match status" value="1"/>
</dbReference>
<dbReference type="InterPro" id="IPR050624">
    <property type="entry name" value="HTH-type_Tx_Regulator"/>
</dbReference>
<dbReference type="SUPFAM" id="SSF46689">
    <property type="entry name" value="Homeodomain-like"/>
    <property type="match status" value="1"/>
</dbReference>
<protein>
    <submittedName>
        <fullName evidence="4">Transcriptional regulator, TetR family</fullName>
    </submittedName>
</protein>
<dbReference type="KEGG" id="ddt:AAY81_04600"/>
<dbReference type="InterPro" id="IPR039532">
    <property type="entry name" value="TetR_C_Firmicutes"/>
</dbReference>
<dbReference type="GO" id="GO:0003677">
    <property type="term" value="F:DNA binding"/>
    <property type="evidence" value="ECO:0007669"/>
    <property type="project" value="UniProtKB-UniRule"/>
</dbReference>
<dbReference type="RefSeq" id="WP_066661938.1">
    <property type="nucleotide sequence ID" value="NZ_CP011402.1"/>
</dbReference>
<proteinExistence type="predicted"/>
<dbReference type="InterPro" id="IPR009057">
    <property type="entry name" value="Homeodomain-like_sf"/>
</dbReference>
<evidence type="ECO:0000256" key="2">
    <source>
        <dbReference type="PROSITE-ProRule" id="PRU00335"/>
    </source>
</evidence>
<dbReference type="Pfam" id="PF00440">
    <property type="entry name" value="TetR_N"/>
    <property type="match status" value="1"/>
</dbReference>
<dbReference type="PANTHER" id="PTHR43479:SF7">
    <property type="entry name" value="TETR-FAMILY TRANSCRIPTIONAL REGULATOR"/>
    <property type="match status" value="1"/>
</dbReference>
<organism evidence="4 5">
    <name type="scientific">Denitrobacterium detoxificans</name>
    <dbReference type="NCBI Taxonomy" id="79604"/>
    <lineage>
        <taxon>Bacteria</taxon>
        <taxon>Bacillati</taxon>
        <taxon>Actinomycetota</taxon>
        <taxon>Coriobacteriia</taxon>
        <taxon>Eggerthellales</taxon>
        <taxon>Eggerthellaceae</taxon>
        <taxon>Denitrobacterium</taxon>
    </lineage>
</organism>
<dbReference type="STRING" id="79604.AAY81_04600"/>